<evidence type="ECO:0000256" key="1">
    <source>
        <dbReference type="ARBA" id="ARBA00004477"/>
    </source>
</evidence>
<dbReference type="Pfam" id="PF11712">
    <property type="entry name" value="Vma12"/>
    <property type="match status" value="1"/>
</dbReference>
<evidence type="ECO:0000256" key="6">
    <source>
        <dbReference type="SAM" id="Phobius"/>
    </source>
</evidence>
<keyword evidence="4 6" id="KW-1133">Transmembrane helix</keyword>
<comment type="subcellular location">
    <subcellularLocation>
        <location evidence="1">Endoplasmic reticulum membrane</location>
        <topology evidence="1">Multi-pass membrane protein</topology>
    </subcellularLocation>
</comment>
<name>A0A168NU96_ABSGL</name>
<dbReference type="Proteomes" id="UP000078561">
    <property type="component" value="Unassembled WGS sequence"/>
</dbReference>
<gene>
    <name evidence="7" type="primary">ABSGL_06963.1 scaffold 8715</name>
</gene>
<feature type="transmembrane region" description="Helical" evidence="6">
    <location>
        <begin position="115"/>
        <end position="136"/>
    </location>
</feature>
<evidence type="ECO:0000256" key="4">
    <source>
        <dbReference type="ARBA" id="ARBA00022989"/>
    </source>
</evidence>
<dbReference type="GO" id="GO:0005789">
    <property type="term" value="C:endoplasmic reticulum membrane"/>
    <property type="evidence" value="ECO:0007669"/>
    <property type="project" value="UniProtKB-SubCell"/>
</dbReference>
<evidence type="ECO:0000313" key="8">
    <source>
        <dbReference type="Proteomes" id="UP000078561"/>
    </source>
</evidence>
<keyword evidence="2 6" id="KW-0812">Transmembrane</keyword>
<feature type="transmembrane region" description="Helical" evidence="6">
    <location>
        <begin position="82"/>
        <end position="103"/>
    </location>
</feature>
<dbReference type="OrthoDB" id="19981at2759"/>
<sequence length="163" mass="18407">MNERKPRGSLRCRPSVHELVQGSGVYIEPKKPKEKNPEFEAYMERLRAEQQEREYAAMVSSAVQPSNEAYFRPDDIKEMKSHLVTIANIGFSMAAVYVAVYMASRTMLEDLGLRVLLSLAGAFAIGIVETILYVNYTHLFTAKTSKKSKITATKKKTTKARLE</sequence>
<protein>
    <submittedName>
        <fullName evidence="7">Uncharacterized protein</fullName>
    </submittedName>
</protein>
<dbReference type="PANTHER" id="PTHR31394">
    <property type="entry name" value="TRANSMEMBRANE PROTEIN 199"/>
    <property type="match status" value="1"/>
</dbReference>
<evidence type="ECO:0000313" key="7">
    <source>
        <dbReference type="EMBL" id="SAM01222.1"/>
    </source>
</evidence>
<dbReference type="InParanoid" id="A0A168NU96"/>
<evidence type="ECO:0000256" key="3">
    <source>
        <dbReference type="ARBA" id="ARBA00022824"/>
    </source>
</evidence>
<accession>A0A168NU96</accession>
<proteinExistence type="predicted"/>
<dbReference type="EMBL" id="LT553525">
    <property type="protein sequence ID" value="SAM01222.1"/>
    <property type="molecule type" value="Genomic_DNA"/>
</dbReference>
<dbReference type="InterPro" id="IPR021013">
    <property type="entry name" value="ATPase_Vma12"/>
</dbReference>
<dbReference type="GO" id="GO:0070072">
    <property type="term" value="P:vacuolar proton-transporting V-type ATPase complex assembly"/>
    <property type="evidence" value="ECO:0007669"/>
    <property type="project" value="InterPro"/>
</dbReference>
<keyword evidence="8" id="KW-1185">Reference proteome</keyword>
<keyword evidence="3" id="KW-0256">Endoplasmic reticulum</keyword>
<dbReference type="OMA" id="PSNEAYF"/>
<evidence type="ECO:0000256" key="5">
    <source>
        <dbReference type="ARBA" id="ARBA00023136"/>
    </source>
</evidence>
<organism evidence="7">
    <name type="scientific">Absidia glauca</name>
    <name type="common">Pin mould</name>
    <dbReference type="NCBI Taxonomy" id="4829"/>
    <lineage>
        <taxon>Eukaryota</taxon>
        <taxon>Fungi</taxon>
        <taxon>Fungi incertae sedis</taxon>
        <taxon>Mucoromycota</taxon>
        <taxon>Mucoromycotina</taxon>
        <taxon>Mucoromycetes</taxon>
        <taxon>Mucorales</taxon>
        <taxon>Cunninghamellaceae</taxon>
        <taxon>Absidia</taxon>
    </lineage>
</organism>
<evidence type="ECO:0000256" key="2">
    <source>
        <dbReference type="ARBA" id="ARBA00022692"/>
    </source>
</evidence>
<keyword evidence="5 6" id="KW-0472">Membrane</keyword>
<reference evidence="7" key="1">
    <citation type="submission" date="2016-04" db="EMBL/GenBank/DDBJ databases">
        <authorList>
            <person name="Evans L.H."/>
            <person name="Alamgir A."/>
            <person name="Owens N."/>
            <person name="Weber N.D."/>
            <person name="Virtaneva K."/>
            <person name="Barbian K."/>
            <person name="Babar A."/>
            <person name="Rosenke K."/>
        </authorList>
    </citation>
    <scope>NUCLEOTIDE SEQUENCE [LARGE SCALE GENOMIC DNA]</scope>
    <source>
        <strain evidence="7">CBS 101.48</strain>
    </source>
</reference>
<dbReference type="AlphaFoldDB" id="A0A168NU96"/>
<dbReference type="PANTHER" id="PTHR31394:SF1">
    <property type="entry name" value="TRANSMEMBRANE PROTEIN 199"/>
    <property type="match status" value="1"/>
</dbReference>